<feature type="region of interest" description="Disordered" evidence="1">
    <location>
        <begin position="424"/>
        <end position="443"/>
    </location>
</feature>
<dbReference type="AlphaFoldDB" id="A0A813FCA6"/>
<evidence type="ECO:0000256" key="1">
    <source>
        <dbReference type="SAM" id="MobiDB-lite"/>
    </source>
</evidence>
<feature type="region of interest" description="Disordered" evidence="1">
    <location>
        <begin position="1"/>
        <end position="83"/>
    </location>
</feature>
<feature type="compositionally biased region" description="Low complexity" evidence="1">
    <location>
        <begin position="215"/>
        <end position="233"/>
    </location>
</feature>
<evidence type="ECO:0000313" key="2">
    <source>
        <dbReference type="EMBL" id="CAE8610877.1"/>
    </source>
</evidence>
<evidence type="ECO:0008006" key="4">
    <source>
        <dbReference type="Google" id="ProtNLM"/>
    </source>
</evidence>
<name>A0A813FCA6_POLGL</name>
<feature type="region of interest" description="Disordered" evidence="1">
    <location>
        <begin position="596"/>
        <end position="617"/>
    </location>
</feature>
<comment type="caution">
    <text evidence="2">The sequence shown here is derived from an EMBL/GenBank/DDBJ whole genome shotgun (WGS) entry which is preliminary data.</text>
</comment>
<reference evidence="2" key="1">
    <citation type="submission" date="2021-02" db="EMBL/GenBank/DDBJ databases">
        <authorList>
            <person name="Dougan E. K."/>
            <person name="Rhodes N."/>
            <person name="Thang M."/>
            <person name="Chan C."/>
        </authorList>
    </citation>
    <scope>NUCLEOTIDE SEQUENCE</scope>
</reference>
<gene>
    <name evidence="2" type="ORF">PGLA1383_LOCUS28687</name>
</gene>
<feature type="compositionally biased region" description="Basic residues" evidence="1">
    <location>
        <begin position="25"/>
        <end position="38"/>
    </location>
</feature>
<organism evidence="2 3">
    <name type="scientific">Polarella glacialis</name>
    <name type="common">Dinoflagellate</name>
    <dbReference type="NCBI Taxonomy" id="89957"/>
    <lineage>
        <taxon>Eukaryota</taxon>
        <taxon>Sar</taxon>
        <taxon>Alveolata</taxon>
        <taxon>Dinophyceae</taxon>
        <taxon>Suessiales</taxon>
        <taxon>Suessiaceae</taxon>
        <taxon>Polarella</taxon>
    </lineage>
</organism>
<feature type="region of interest" description="Disordered" evidence="1">
    <location>
        <begin position="130"/>
        <end position="233"/>
    </location>
</feature>
<sequence>MAKVRPGAPKVRATPGTKSSSSKCLKSRKASKSLKKEKHGASRIPASRSNDSQFRARGSGRNASQKAPSSGRSHGASAAAKDFINRSAEDPRLWGHLLAQPEVADFVRKSLMAKVSRDVDFAESVACASLPRLQLSPPAADHSADSGGSMSDQRQQSGLSSHVGPTTQDEARKSTLEAQRPPGRDLSNGGLLESPSSAADQPSELLKRRRRLSRKQLAPVSASSSSSCPESSAASSASSAAAAASLHRRPMQEEPLNLAQMGQSCSSSSRAVHFSQLSSLMAQLHDVHVQKLGLSRPMLKLRQGVPSRASSPSVRPARPAVDRPFKQLPTEVAATVMSFVDFQTKVLAGQRVSAGFKQVMQTRSAWEPLLLDKLACKALLRQVKQKDPLGCFAADVNRTKRLFPKGMFEVMTLETVLMDPEKLEPMQSDTEDESPKPRPLTIPDPLDELCKRLRHYFNAVTHLSIRNIEDYRMDYRFVSLRCGSLEDFGSVELLHCDSTPPTYELRASRNDPPQVINLLAIAAQNRARLPPQVKFEVQTTISEREALYLTEHLSAYKNGNDFHMVHAFYRTVRSHGVRKRYKSVVAALRQRFPEHFGSSRLDPNTPSAEGDLAAAST</sequence>
<accession>A0A813FCA6</accession>
<keyword evidence="3" id="KW-1185">Reference proteome</keyword>
<feature type="compositionally biased region" description="Polar residues" evidence="1">
    <location>
        <begin position="146"/>
        <end position="168"/>
    </location>
</feature>
<feature type="compositionally biased region" description="Low complexity" evidence="1">
    <location>
        <begin position="67"/>
        <end position="80"/>
    </location>
</feature>
<dbReference type="EMBL" id="CAJNNV010024856">
    <property type="protein sequence ID" value="CAE8610877.1"/>
    <property type="molecule type" value="Genomic_DNA"/>
</dbReference>
<evidence type="ECO:0000313" key="3">
    <source>
        <dbReference type="Proteomes" id="UP000654075"/>
    </source>
</evidence>
<dbReference type="Proteomes" id="UP000654075">
    <property type="component" value="Unassembled WGS sequence"/>
</dbReference>
<dbReference type="OrthoDB" id="410044at2759"/>
<proteinExistence type="predicted"/>
<protein>
    <recommendedName>
        <fullName evidence="4">F-box domain-containing protein</fullName>
    </recommendedName>
</protein>